<sequence>MKLAQQPDLTMSHFQGTSEAEKQQYLVMMLQCHRSEPEDCQTQNYYID</sequence>
<accession>A0A0A9CLV8</accession>
<reference evidence="1" key="2">
    <citation type="journal article" date="2015" name="Data Brief">
        <title>Shoot transcriptome of the giant reed, Arundo donax.</title>
        <authorList>
            <person name="Barrero R.A."/>
            <person name="Guerrero F.D."/>
            <person name="Moolhuijzen P."/>
            <person name="Goolsby J.A."/>
            <person name="Tidwell J."/>
            <person name="Bellgard S.E."/>
            <person name="Bellgard M.I."/>
        </authorList>
    </citation>
    <scope>NUCLEOTIDE SEQUENCE</scope>
    <source>
        <tissue evidence="1">Shoot tissue taken approximately 20 cm above the soil surface</tissue>
    </source>
</reference>
<name>A0A0A9CLV8_ARUDO</name>
<evidence type="ECO:0000313" key="1">
    <source>
        <dbReference type="EMBL" id="JAD77279.1"/>
    </source>
</evidence>
<organism evidence="1">
    <name type="scientific">Arundo donax</name>
    <name type="common">Giant reed</name>
    <name type="synonym">Donax arundinaceus</name>
    <dbReference type="NCBI Taxonomy" id="35708"/>
    <lineage>
        <taxon>Eukaryota</taxon>
        <taxon>Viridiplantae</taxon>
        <taxon>Streptophyta</taxon>
        <taxon>Embryophyta</taxon>
        <taxon>Tracheophyta</taxon>
        <taxon>Spermatophyta</taxon>
        <taxon>Magnoliopsida</taxon>
        <taxon>Liliopsida</taxon>
        <taxon>Poales</taxon>
        <taxon>Poaceae</taxon>
        <taxon>PACMAD clade</taxon>
        <taxon>Arundinoideae</taxon>
        <taxon>Arundineae</taxon>
        <taxon>Arundo</taxon>
    </lineage>
</organism>
<proteinExistence type="predicted"/>
<protein>
    <submittedName>
        <fullName evidence="1">Uncharacterized protein</fullName>
    </submittedName>
</protein>
<dbReference type="EMBL" id="GBRH01220616">
    <property type="protein sequence ID" value="JAD77279.1"/>
    <property type="molecule type" value="Transcribed_RNA"/>
</dbReference>
<reference evidence="1" key="1">
    <citation type="submission" date="2014-09" db="EMBL/GenBank/DDBJ databases">
        <authorList>
            <person name="Magalhaes I.L.F."/>
            <person name="Oliveira U."/>
            <person name="Santos F.R."/>
            <person name="Vidigal T.H.D.A."/>
            <person name="Brescovit A.D."/>
            <person name="Santos A.J."/>
        </authorList>
    </citation>
    <scope>NUCLEOTIDE SEQUENCE</scope>
    <source>
        <tissue evidence="1">Shoot tissue taken approximately 20 cm above the soil surface</tissue>
    </source>
</reference>
<dbReference type="AlphaFoldDB" id="A0A0A9CLV8"/>